<dbReference type="Pfam" id="PF06838">
    <property type="entry name" value="Met_gamma_lyase"/>
    <property type="match status" value="1"/>
</dbReference>
<keyword evidence="2" id="KW-1185">Reference proteome</keyword>
<dbReference type="RefSeq" id="WP_131920085.1">
    <property type="nucleotide sequence ID" value="NZ_JAOQNU010000024.1"/>
</dbReference>
<dbReference type="InterPro" id="IPR009651">
    <property type="entry name" value="Met_g_lyase_put"/>
</dbReference>
<dbReference type="PANTHER" id="PTHR46658">
    <property type="entry name" value="CYS OR MET METABOLISM PYRIDOXAL-PHOSPHATE-DEPENDENT ENZYME"/>
    <property type="match status" value="1"/>
</dbReference>
<evidence type="ECO:0000313" key="1">
    <source>
        <dbReference type="EMBL" id="TCP62038.1"/>
    </source>
</evidence>
<accession>A0A4R2RHE4</accession>
<dbReference type="Proteomes" id="UP000294813">
    <property type="component" value="Unassembled WGS sequence"/>
</dbReference>
<name>A0A4R2RHE4_9FIRM</name>
<gene>
    <name evidence="1" type="ORF">EDD73_12411</name>
</gene>
<dbReference type="AlphaFoldDB" id="A0A4R2RHE4"/>
<dbReference type="InterPro" id="IPR015424">
    <property type="entry name" value="PyrdxlP-dep_Trfase"/>
</dbReference>
<organism evidence="1 2">
    <name type="scientific">Heliophilum fasciatum</name>
    <dbReference type="NCBI Taxonomy" id="35700"/>
    <lineage>
        <taxon>Bacteria</taxon>
        <taxon>Bacillati</taxon>
        <taxon>Bacillota</taxon>
        <taxon>Clostridia</taxon>
        <taxon>Eubacteriales</taxon>
        <taxon>Heliobacteriaceae</taxon>
        <taxon>Heliophilum</taxon>
    </lineage>
</organism>
<dbReference type="InterPro" id="IPR015421">
    <property type="entry name" value="PyrdxlP-dep_Trfase_major"/>
</dbReference>
<dbReference type="GO" id="GO:0016829">
    <property type="term" value="F:lyase activity"/>
    <property type="evidence" value="ECO:0007669"/>
    <property type="project" value="UniProtKB-KW"/>
</dbReference>
<comment type="caution">
    <text evidence="1">The sequence shown here is derived from an EMBL/GenBank/DDBJ whole genome shotgun (WGS) entry which is preliminary data.</text>
</comment>
<dbReference type="OrthoDB" id="9764766at2"/>
<protein>
    <submittedName>
        <fullName evidence="1">Cystathionine beta-lyase family protein involved in aluminum resistance</fullName>
    </submittedName>
</protein>
<dbReference type="Gene3D" id="3.90.1150.60">
    <property type="entry name" value="Methioning gamme-lyase, C-terminal domain"/>
    <property type="match status" value="1"/>
</dbReference>
<dbReference type="SUPFAM" id="SSF53383">
    <property type="entry name" value="PLP-dependent transferases"/>
    <property type="match status" value="1"/>
</dbReference>
<evidence type="ECO:0000313" key="2">
    <source>
        <dbReference type="Proteomes" id="UP000294813"/>
    </source>
</evidence>
<dbReference type="EMBL" id="SLXT01000024">
    <property type="protein sequence ID" value="TCP62038.1"/>
    <property type="molecule type" value="Genomic_DNA"/>
</dbReference>
<proteinExistence type="predicted"/>
<keyword evidence="1" id="KW-0456">Lyase</keyword>
<dbReference type="Gene3D" id="3.40.640.10">
    <property type="entry name" value="Type I PLP-dependent aspartate aminotransferase-like (Major domain)"/>
    <property type="match status" value="1"/>
</dbReference>
<sequence>MVDLFDVLVHEGKLDTDLAALARQADQDTRPILNQWAAQRDAHQWKILQAFQAERVSTDHLGVSTGYGYGDDARDTLDAVMARILGAEAALAREQFVSGTHAIATALFGVLRPGDELLAATGTPYDTLIDVIGCGEEAVAGSLKEWGVAYRQVELTESGHIDISAVCQALKPQTRVVLLQRSRGYSMRPSLSVREIGVACTEIKRVRPDVIVFVDNCYGELVEADEPTGVGADLIAGSLIKNLGGGLAPTGGYVAGRKEMVEKAATRLTAPGIGSHVGSSPAGRRLYFQGLFQAPGAIYEALAGAVFTSRLFELLGFEVNPRFDQPRYDIIQAITLGSAERIVAFCQGVQQASPIDGHVVPYPAPMPGYADPVIMAGGTFVQGSTIELSVDAPIRPPFSVYFQGGLAQAYVRIGVLRAAQLLRERKLLP</sequence>
<dbReference type="PANTHER" id="PTHR46658:SF1">
    <property type="entry name" value="CYS OR MET METABOLISM PYRIDOXAL-PHOSPHATE-DEPENDENT ENZYME"/>
    <property type="match status" value="1"/>
</dbReference>
<reference evidence="1 2" key="1">
    <citation type="submission" date="2019-03" db="EMBL/GenBank/DDBJ databases">
        <title>Genomic Encyclopedia of Type Strains, Phase IV (KMG-IV): sequencing the most valuable type-strain genomes for metagenomic binning, comparative biology and taxonomic classification.</title>
        <authorList>
            <person name="Goeker M."/>
        </authorList>
    </citation>
    <scope>NUCLEOTIDE SEQUENCE [LARGE SCALE GENOMIC DNA]</scope>
    <source>
        <strain evidence="1 2">DSM 11170</strain>
    </source>
</reference>